<evidence type="ECO:0000313" key="1">
    <source>
        <dbReference type="EMBL" id="GAI34146.1"/>
    </source>
</evidence>
<feature type="non-terminal residue" evidence="1">
    <location>
        <position position="1"/>
    </location>
</feature>
<sequence>IIDLRQDKVYNSHHSYQLRYSTSDSIQLFKFLYKTVPQKNIYLKRKFKIFLKYFLLRPLKIDKDIKNILENLNYGHVAEKLTQRSAKPFTPVRFRPWP</sequence>
<name>X1NV97_9ZZZZ</name>
<gene>
    <name evidence="1" type="ORF">S06H3_45560</name>
</gene>
<reference evidence="1" key="1">
    <citation type="journal article" date="2014" name="Front. Microbiol.">
        <title>High frequency of phylogenetically diverse reductive dehalogenase-homologous genes in deep subseafloor sedimentary metagenomes.</title>
        <authorList>
            <person name="Kawai M."/>
            <person name="Futagami T."/>
            <person name="Toyoda A."/>
            <person name="Takaki Y."/>
            <person name="Nishi S."/>
            <person name="Hori S."/>
            <person name="Arai W."/>
            <person name="Tsubouchi T."/>
            <person name="Morono Y."/>
            <person name="Uchiyama I."/>
            <person name="Ito T."/>
            <person name="Fujiyama A."/>
            <person name="Inagaki F."/>
            <person name="Takami H."/>
        </authorList>
    </citation>
    <scope>NUCLEOTIDE SEQUENCE</scope>
    <source>
        <strain evidence="1">Expedition CK06-06</strain>
    </source>
</reference>
<comment type="caution">
    <text evidence="1">The sequence shown here is derived from an EMBL/GenBank/DDBJ whole genome shotgun (WGS) entry which is preliminary data.</text>
</comment>
<dbReference type="AlphaFoldDB" id="X1NV97"/>
<dbReference type="EMBL" id="BARV01028467">
    <property type="protein sequence ID" value="GAI34146.1"/>
    <property type="molecule type" value="Genomic_DNA"/>
</dbReference>
<accession>X1NV97</accession>
<organism evidence="1">
    <name type="scientific">marine sediment metagenome</name>
    <dbReference type="NCBI Taxonomy" id="412755"/>
    <lineage>
        <taxon>unclassified sequences</taxon>
        <taxon>metagenomes</taxon>
        <taxon>ecological metagenomes</taxon>
    </lineage>
</organism>
<protein>
    <submittedName>
        <fullName evidence="1">Uncharacterized protein</fullName>
    </submittedName>
</protein>
<proteinExistence type="predicted"/>